<comment type="subcellular location">
    <subcellularLocation>
        <location evidence="1">Periplasm</location>
    </subcellularLocation>
</comment>
<feature type="domain" description="SsuA/THI5-like" evidence="5">
    <location>
        <begin position="47"/>
        <end position="256"/>
    </location>
</feature>
<keyword evidence="3 4" id="KW-0732">Signal</keyword>
<organism evidence="6 7">
    <name type="scientific">Candidatus Gallimonas gallistercoris</name>
    <dbReference type="NCBI Taxonomy" id="2838602"/>
    <lineage>
        <taxon>Bacteria</taxon>
        <taxon>Bacillati</taxon>
        <taxon>Bacillota</taxon>
        <taxon>Clostridia</taxon>
        <taxon>Candidatus Gallimonas</taxon>
    </lineage>
</organism>
<comment type="similarity">
    <text evidence="2">Belongs to the bacterial solute-binding protein SsuA/TauA family.</text>
</comment>
<reference evidence="6" key="2">
    <citation type="submission" date="2021-04" db="EMBL/GenBank/DDBJ databases">
        <authorList>
            <person name="Gilroy R."/>
        </authorList>
    </citation>
    <scope>NUCLEOTIDE SEQUENCE</scope>
    <source>
        <strain evidence="6">CHK156-179</strain>
    </source>
</reference>
<name>A0A9D2H1Z6_9FIRM</name>
<dbReference type="GO" id="GO:0042597">
    <property type="term" value="C:periplasmic space"/>
    <property type="evidence" value="ECO:0007669"/>
    <property type="project" value="UniProtKB-SubCell"/>
</dbReference>
<evidence type="ECO:0000256" key="4">
    <source>
        <dbReference type="SAM" id="SignalP"/>
    </source>
</evidence>
<dbReference type="PANTHER" id="PTHR30024">
    <property type="entry name" value="ALIPHATIC SULFONATES-BINDING PROTEIN-RELATED"/>
    <property type="match status" value="1"/>
</dbReference>
<accession>A0A9D2H1Z6</accession>
<proteinExistence type="inferred from homology"/>
<sequence>MSKLSRLILLPLAALFALLPLSACTEEQEDDVTLIRVNEVTHSVFYAPMYLADSLGYFEKENIKIELTNGGGADKVMAAVLSGDADIGFCGPEAAIYVLLGGTTDVPTVFGQLTRRDGSFLVSRTDESDFRWEDLAGKEVLAGRKGGVPAMTFEYILKEHGIEDKVTLNYDIAFNLMTGAFESGVADYCTMFEPTASEYEAAGKGYVVAAVGEASGEVPYTAYIAKRSWLDEHTEAAEGFLRAVMRAIHFAESEPAMTVAQYLLPHFPSTAQESLAVSVESYRKISAWQPDMTLSEESFNRLQDIIESAGELPERADYRALVDNSLARRVAAALQ</sequence>
<feature type="signal peptide" evidence="4">
    <location>
        <begin position="1"/>
        <end position="25"/>
    </location>
</feature>
<dbReference type="EMBL" id="DXAJ01000029">
    <property type="protein sequence ID" value="HJA02065.1"/>
    <property type="molecule type" value="Genomic_DNA"/>
</dbReference>
<reference evidence="6" key="1">
    <citation type="journal article" date="2021" name="PeerJ">
        <title>Extensive microbial diversity within the chicken gut microbiome revealed by metagenomics and culture.</title>
        <authorList>
            <person name="Gilroy R."/>
            <person name="Ravi A."/>
            <person name="Getino M."/>
            <person name="Pursley I."/>
            <person name="Horton D.L."/>
            <person name="Alikhan N.F."/>
            <person name="Baker D."/>
            <person name="Gharbi K."/>
            <person name="Hall N."/>
            <person name="Watson M."/>
            <person name="Adriaenssens E.M."/>
            <person name="Foster-Nyarko E."/>
            <person name="Jarju S."/>
            <person name="Secka A."/>
            <person name="Antonio M."/>
            <person name="Oren A."/>
            <person name="Chaudhuri R.R."/>
            <person name="La Ragione R."/>
            <person name="Hildebrand F."/>
            <person name="Pallen M.J."/>
        </authorList>
    </citation>
    <scope>NUCLEOTIDE SEQUENCE</scope>
    <source>
        <strain evidence="6">CHK156-179</strain>
    </source>
</reference>
<evidence type="ECO:0000259" key="5">
    <source>
        <dbReference type="Pfam" id="PF09084"/>
    </source>
</evidence>
<dbReference type="Pfam" id="PF09084">
    <property type="entry name" value="NMT1"/>
    <property type="match status" value="1"/>
</dbReference>
<dbReference type="PANTHER" id="PTHR30024:SF47">
    <property type="entry name" value="TAURINE-BINDING PERIPLASMIC PROTEIN"/>
    <property type="match status" value="1"/>
</dbReference>
<evidence type="ECO:0000256" key="1">
    <source>
        <dbReference type="ARBA" id="ARBA00004418"/>
    </source>
</evidence>
<evidence type="ECO:0000313" key="6">
    <source>
        <dbReference type="EMBL" id="HJA02065.1"/>
    </source>
</evidence>
<dbReference type="SUPFAM" id="SSF53850">
    <property type="entry name" value="Periplasmic binding protein-like II"/>
    <property type="match status" value="1"/>
</dbReference>
<evidence type="ECO:0000256" key="2">
    <source>
        <dbReference type="ARBA" id="ARBA00010742"/>
    </source>
</evidence>
<evidence type="ECO:0000313" key="7">
    <source>
        <dbReference type="Proteomes" id="UP000824221"/>
    </source>
</evidence>
<feature type="chain" id="PRO_5039088779" evidence="4">
    <location>
        <begin position="26"/>
        <end position="335"/>
    </location>
</feature>
<evidence type="ECO:0000256" key="3">
    <source>
        <dbReference type="ARBA" id="ARBA00022729"/>
    </source>
</evidence>
<dbReference type="AlphaFoldDB" id="A0A9D2H1Z6"/>
<dbReference type="Gene3D" id="3.40.190.10">
    <property type="entry name" value="Periplasmic binding protein-like II"/>
    <property type="match status" value="2"/>
</dbReference>
<gene>
    <name evidence="6" type="ORF">H9797_01615</name>
</gene>
<dbReference type="Proteomes" id="UP000824221">
    <property type="component" value="Unassembled WGS sequence"/>
</dbReference>
<protein>
    <submittedName>
        <fullName evidence="6">ABC transporter substrate-binding protein</fullName>
    </submittedName>
</protein>
<comment type="caution">
    <text evidence="6">The sequence shown here is derived from an EMBL/GenBank/DDBJ whole genome shotgun (WGS) entry which is preliminary data.</text>
</comment>
<dbReference type="InterPro" id="IPR015168">
    <property type="entry name" value="SsuA/THI5"/>
</dbReference>